<evidence type="ECO:0000256" key="1">
    <source>
        <dbReference type="ARBA" id="ARBA00004123"/>
    </source>
</evidence>
<dbReference type="PANTHER" id="PTHR31319:SF103">
    <property type="entry name" value="CCT MOTIF FAMILY PROTEIN"/>
    <property type="match status" value="1"/>
</dbReference>
<dbReference type="PANTHER" id="PTHR31319">
    <property type="entry name" value="ZINC FINGER PROTEIN CONSTANS-LIKE 4"/>
    <property type="match status" value="1"/>
</dbReference>
<dbReference type="PROSITE" id="PS51017">
    <property type="entry name" value="CCT"/>
    <property type="match status" value="1"/>
</dbReference>
<sequence>MSSSDLYVVDGSSFYHHSSPEVVSCDGGDLQFFSDPFSSFGDSNVDDILQELSNIPNHQNQLDGSPCINKFGYGFLSSSPPTHQMENLSLYQTAHLQQQLTNGSNLTNGYGDFLGLHGLEDKTEECQGGGFDSSYNNSSFLPPSYSSTSVEHTAKLMQRSFSSNSFDGKPGFLFQPKFDTLLESPNYQYQALSSPENNFLSTHMRRVCSTGDLQNIKPHLTTQRSFSSPLAAASECSSLMEDTNFKVGRYSAEERKERISKYRAKRTQRNFNKTIKYACRKTLADNRPRIRGRFARNDETGEIPKVAGSTREEDEDELWFDGLHEEQENAAMRGGGGGGGPFVDNFGQCQFQYFYGY</sequence>
<comment type="subcellular location">
    <subcellularLocation>
        <location evidence="1 3">Nucleus</location>
    </subcellularLocation>
</comment>
<reference evidence="5 6" key="1">
    <citation type="journal article" date="2020" name="Nat. Commun.">
        <title>Genome of Tripterygium wilfordii and identification of cytochrome P450 involved in triptolide biosynthesis.</title>
        <authorList>
            <person name="Tu L."/>
            <person name="Su P."/>
            <person name="Zhang Z."/>
            <person name="Gao L."/>
            <person name="Wang J."/>
            <person name="Hu T."/>
            <person name="Zhou J."/>
            <person name="Zhang Y."/>
            <person name="Zhao Y."/>
            <person name="Liu Y."/>
            <person name="Song Y."/>
            <person name="Tong Y."/>
            <person name="Lu Y."/>
            <person name="Yang J."/>
            <person name="Xu C."/>
            <person name="Jia M."/>
            <person name="Peters R.J."/>
            <person name="Huang L."/>
            <person name="Gao W."/>
        </authorList>
    </citation>
    <scope>NUCLEOTIDE SEQUENCE [LARGE SCALE GENOMIC DNA]</scope>
    <source>
        <strain evidence="6">cv. XIE 37</strain>
        <tissue evidence="5">Leaf</tissue>
    </source>
</reference>
<proteinExistence type="predicted"/>
<keyword evidence="6" id="KW-1185">Reference proteome</keyword>
<evidence type="ECO:0000259" key="4">
    <source>
        <dbReference type="PROSITE" id="PS51017"/>
    </source>
</evidence>
<protein>
    <recommendedName>
        <fullName evidence="4">CCT domain-containing protein</fullName>
    </recommendedName>
</protein>
<dbReference type="OrthoDB" id="153872at2759"/>
<dbReference type="InterPro" id="IPR045281">
    <property type="entry name" value="CONSTANS-like"/>
</dbReference>
<dbReference type="Pfam" id="PF06203">
    <property type="entry name" value="CCT"/>
    <property type="match status" value="1"/>
</dbReference>
<accession>A0A7J7CL69</accession>
<evidence type="ECO:0000256" key="2">
    <source>
        <dbReference type="ARBA" id="ARBA00023242"/>
    </source>
</evidence>
<gene>
    <name evidence="5" type="ORF">HS088_TW15G00297</name>
</gene>
<dbReference type="EMBL" id="JAAARO010000015">
    <property type="protein sequence ID" value="KAF5734804.1"/>
    <property type="molecule type" value="Genomic_DNA"/>
</dbReference>
<evidence type="ECO:0000313" key="5">
    <source>
        <dbReference type="EMBL" id="KAF5734804.1"/>
    </source>
</evidence>
<organism evidence="5 6">
    <name type="scientific">Tripterygium wilfordii</name>
    <name type="common">Thunder God vine</name>
    <dbReference type="NCBI Taxonomy" id="458696"/>
    <lineage>
        <taxon>Eukaryota</taxon>
        <taxon>Viridiplantae</taxon>
        <taxon>Streptophyta</taxon>
        <taxon>Embryophyta</taxon>
        <taxon>Tracheophyta</taxon>
        <taxon>Spermatophyta</taxon>
        <taxon>Magnoliopsida</taxon>
        <taxon>eudicotyledons</taxon>
        <taxon>Gunneridae</taxon>
        <taxon>Pentapetalae</taxon>
        <taxon>rosids</taxon>
        <taxon>fabids</taxon>
        <taxon>Celastrales</taxon>
        <taxon>Celastraceae</taxon>
        <taxon>Tripterygium</taxon>
    </lineage>
</organism>
<dbReference type="GO" id="GO:0009909">
    <property type="term" value="P:regulation of flower development"/>
    <property type="evidence" value="ECO:0007669"/>
    <property type="project" value="InterPro"/>
</dbReference>
<dbReference type="AlphaFoldDB" id="A0A7J7CL69"/>
<dbReference type="Proteomes" id="UP000593562">
    <property type="component" value="Unassembled WGS sequence"/>
</dbReference>
<dbReference type="GO" id="GO:0003700">
    <property type="term" value="F:DNA-binding transcription factor activity"/>
    <property type="evidence" value="ECO:0007669"/>
    <property type="project" value="TreeGrafter"/>
</dbReference>
<dbReference type="FunCoup" id="A0A7J7CL69">
    <property type="interactions" value="112"/>
</dbReference>
<comment type="caution">
    <text evidence="5">The sequence shown here is derived from an EMBL/GenBank/DDBJ whole genome shotgun (WGS) entry which is preliminary data.</text>
</comment>
<feature type="domain" description="CCT" evidence="4">
    <location>
        <begin position="255"/>
        <end position="297"/>
    </location>
</feature>
<dbReference type="GO" id="GO:0005634">
    <property type="term" value="C:nucleus"/>
    <property type="evidence" value="ECO:0007669"/>
    <property type="project" value="UniProtKB-SubCell"/>
</dbReference>
<evidence type="ECO:0000313" key="6">
    <source>
        <dbReference type="Proteomes" id="UP000593562"/>
    </source>
</evidence>
<name>A0A7J7CL69_TRIWF</name>
<evidence type="ECO:0000256" key="3">
    <source>
        <dbReference type="PROSITE-ProRule" id="PRU00357"/>
    </source>
</evidence>
<dbReference type="InterPro" id="IPR010402">
    <property type="entry name" value="CCT_domain"/>
</dbReference>
<keyword evidence="2 3" id="KW-0539">Nucleus</keyword>
<dbReference type="InParanoid" id="A0A7J7CL69"/>